<organism evidence="2">
    <name type="scientific">Laccaria bicolor (strain S238N-H82 / ATCC MYA-4686)</name>
    <name type="common">Bicoloured deceiver</name>
    <name type="synonym">Laccaria laccata var. bicolor</name>
    <dbReference type="NCBI Taxonomy" id="486041"/>
    <lineage>
        <taxon>Eukaryota</taxon>
        <taxon>Fungi</taxon>
        <taxon>Dikarya</taxon>
        <taxon>Basidiomycota</taxon>
        <taxon>Agaricomycotina</taxon>
        <taxon>Agaricomycetes</taxon>
        <taxon>Agaricomycetidae</taxon>
        <taxon>Agaricales</taxon>
        <taxon>Agaricineae</taxon>
        <taxon>Hydnangiaceae</taxon>
        <taxon>Laccaria</taxon>
    </lineage>
</organism>
<name>B0DUY8_LACBS</name>
<proteinExistence type="predicted"/>
<keyword evidence="2" id="KW-1185">Reference proteome</keyword>
<dbReference type="InParanoid" id="B0DUY8"/>
<reference evidence="1 2" key="1">
    <citation type="journal article" date="2008" name="Nature">
        <title>The genome of Laccaria bicolor provides insights into mycorrhizal symbiosis.</title>
        <authorList>
            <person name="Martin F."/>
            <person name="Aerts A."/>
            <person name="Ahren D."/>
            <person name="Brun A."/>
            <person name="Danchin E.G.J."/>
            <person name="Duchaussoy F."/>
            <person name="Gibon J."/>
            <person name="Kohler A."/>
            <person name="Lindquist E."/>
            <person name="Pereda V."/>
            <person name="Salamov A."/>
            <person name="Shapiro H.J."/>
            <person name="Wuyts J."/>
            <person name="Blaudez D."/>
            <person name="Buee M."/>
            <person name="Brokstein P."/>
            <person name="Canbaeck B."/>
            <person name="Cohen D."/>
            <person name="Courty P.E."/>
            <person name="Coutinho P.M."/>
            <person name="Delaruelle C."/>
            <person name="Detter J.C."/>
            <person name="Deveau A."/>
            <person name="DiFazio S."/>
            <person name="Duplessis S."/>
            <person name="Fraissinet-Tachet L."/>
            <person name="Lucic E."/>
            <person name="Frey-Klett P."/>
            <person name="Fourrey C."/>
            <person name="Feussner I."/>
            <person name="Gay G."/>
            <person name="Grimwood J."/>
            <person name="Hoegger P.J."/>
            <person name="Jain P."/>
            <person name="Kilaru S."/>
            <person name="Labbe J."/>
            <person name="Lin Y.C."/>
            <person name="Legue V."/>
            <person name="Le Tacon F."/>
            <person name="Marmeisse R."/>
            <person name="Melayah D."/>
            <person name="Montanini B."/>
            <person name="Muratet M."/>
            <person name="Nehls U."/>
            <person name="Niculita-Hirzel H."/>
            <person name="Oudot-Le Secq M.P."/>
            <person name="Peter M."/>
            <person name="Quesneville H."/>
            <person name="Rajashekar B."/>
            <person name="Reich M."/>
            <person name="Rouhier N."/>
            <person name="Schmutz J."/>
            <person name="Yin T."/>
            <person name="Chalot M."/>
            <person name="Henrissat B."/>
            <person name="Kuees U."/>
            <person name="Lucas S."/>
            <person name="Van de Peer Y."/>
            <person name="Podila G.K."/>
            <person name="Polle A."/>
            <person name="Pukkila P.J."/>
            <person name="Richardson P.M."/>
            <person name="Rouze P."/>
            <person name="Sanders I.R."/>
            <person name="Stajich J.E."/>
            <person name="Tunlid A."/>
            <person name="Tuskan G."/>
            <person name="Grigoriev I.V."/>
        </authorList>
    </citation>
    <scope>NUCLEOTIDE SEQUENCE [LARGE SCALE GENOMIC DNA]</scope>
    <source>
        <strain evidence="2">S238N-H82 / ATCC MYA-4686</strain>
    </source>
</reference>
<dbReference type="AlphaFoldDB" id="B0DUY8"/>
<dbReference type="EMBL" id="DS547137">
    <property type="protein sequence ID" value="EDR01693.1"/>
    <property type="molecule type" value="Genomic_DNA"/>
</dbReference>
<dbReference type="RefSeq" id="XP_001887769.1">
    <property type="nucleotide sequence ID" value="XM_001887734.1"/>
</dbReference>
<accession>B0DUY8</accession>
<dbReference type="KEGG" id="lbc:LACBIDRAFT_333123"/>
<dbReference type="GeneID" id="6083380"/>
<sequence>MCYPQTKTRQLHQKDDAFKENLIGLRAPGRLPDSYDACHNVVKEVSDRPHYRRISLSIDLFTIILADSIQRELSRFFRRASSMTTLLEFCRQTKSNPNPPTSPSRPKCSRVLGFLEDFKDKKPADVSPAAKCPVYTCSYVQLCLLGVTGFILSKFPLVLTIIPGITACPSLSL</sequence>
<gene>
    <name evidence="1" type="ORF">LACBIDRAFT_333123</name>
</gene>
<evidence type="ECO:0000313" key="2">
    <source>
        <dbReference type="Proteomes" id="UP000001194"/>
    </source>
</evidence>
<evidence type="ECO:0000313" key="1">
    <source>
        <dbReference type="EMBL" id="EDR01693.1"/>
    </source>
</evidence>
<dbReference type="Proteomes" id="UP000001194">
    <property type="component" value="Unassembled WGS sequence"/>
</dbReference>
<dbReference type="HOGENOM" id="CLU_1547867_0_0_1"/>
<protein>
    <submittedName>
        <fullName evidence="1">Predicted protein</fullName>
    </submittedName>
</protein>